<dbReference type="InterPro" id="IPR014718">
    <property type="entry name" value="GH-type_carb-bd"/>
</dbReference>
<name>A0A0R2C7M9_9LACO</name>
<dbReference type="PANTHER" id="PTHR11122">
    <property type="entry name" value="APOSPORY-ASSOCIATED PROTEIN C-RELATED"/>
    <property type="match status" value="1"/>
</dbReference>
<dbReference type="GO" id="GO:0030246">
    <property type="term" value="F:carbohydrate binding"/>
    <property type="evidence" value="ECO:0007669"/>
    <property type="project" value="InterPro"/>
</dbReference>
<dbReference type="AlphaFoldDB" id="A0A0R2C7M9"/>
<dbReference type="GO" id="GO:0016853">
    <property type="term" value="F:isomerase activity"/>
    <property type="evidence" value="ECO:0007669"/>
    <property type="project" value="InterPro"/>
</dbReference>
<dbReference type="Proteomes" id="UP000051789">
    <property type="component" value="Unassembled WGS sequence"/>
</dbReference>
<accession>A0A0R2C7M9</accession>
<dbReference type="EMBL" id="AYZK01000004">
    <property type="protein sequence ID" value="KRM86994.1"/>
    <property type="molecule type" value="Genomic_DNA"/>
</dbReference>
<organism evidence="1 2">
    <name type="scientific">Lacticaseibacillus thailandensis DSM 22698 = JCM 13996</name>
    <dbReference type="NCBI Taxonomy" id="1423810"/>
    <lineage>
        <taxon>Bacteria</taxon>
        <taxon>Bacillati</taxon>
        <taxon>Bacillota</taxon>
        <taxon>Bacilli</taxon>
        <taxon>Lactobacillales</taxon>
        <taxon>Lactobacillaceae</taxon>
        <taxon>Lacticaseibacillus</taxon>
    </lineage>
</organism>
<evidence type="ECO:0000313" key="1">
    <source>
        <dbReference type="EMBL" id="KRM86994.1"/>
    </source>
</evidence>
<dbReference type="Gene3D" id="2.70.98.10">
    <property type="match status" value="1"/>
</dbReference>
<comment type="caution">
    <text evidence="1">The sequence shown here is derived from an EMBL/GenBank/DDBJ whole genome shotgun (WGS) entry which is preliminary data.</text>
</comment>
<keyword evidence="2" id="KW-1185">Reference proteome</keyword>
<protein>
    <submittedName>
        <fullName evidence="1">Galactose mutarotase enzyme, lacX protein</fullName>
    </submittedName>
</protein>
<evidence type="ECO:0000313" key="2">
    <source>
        <dbReference type="Proteomes" id="UP000051789"/>
    </source>
</evidence>
<dbReference type="InterPro" id="IPR011013">
    <property type="entry name" value="Gal_mutarotase_sf_dom"/>
</dbReference>
<proteinExistence type="predicted"/>
<reference evidence="1 2" key="1">
    <citation type="journal article" date="2015" name="Genome Announc.">
        <title>Expanding the biotechnology potential of lactobacilli through comparative genomics of 213 strains and associated genera.</title>
        <authorList>
            <person name="Sun Z."/>
            <person name="Harris H.M."/>
            <person name="McCann A."/>
            <person name="Guo C."/>
            <person name="Argimon S."/>
            <person name="Zhang W."/>
            <person name="Yang X."/>
            <person name="Jeffery I.B."/>
            <person name="Cooney J.C."/>
            <person name="Kagawa T.F."/>
            <person name="Liu W."/>
            <person name="Song Y."/>
            <person name="Salvetti E."/>
            <person name="Wrobel A."/>
            <person name="Rasinkangas P."/>
            <person name="Parkhill J."/>
            <person name="Rea M.C."/>
            <person name="O'Sullivan O."/>
            <person name="Ritari J."/>
            <person name="Douillard F.P."/>
            <person name="Paul Ross R."/>
            <person name="Yang R."/>
            <person name="Briner A.E."/>
            <person name="Felis G.E."/>
            <person name="de Vos W.M."/>
            <person name="Barrangou R."/>
            <person name="Klaenhammer T.R."/>
            <person name="Caufield P.W."/>
            <person name="Cui Y."/>
            <person name="Zhang H."/>
            <person name="O'Toole P.W."/>
        </authorList>
    </citation>
    <scope>NUCLEOTIDE SEQUENCE [LARGE SCALE GENOMIC DNA]</scope>
    <source>
        <strain evidence="1 2">DSM 22698</strain>
    </source>
</reference>
<gene>
    <name evidence="1" type="ORF">FD19_GL001577</name>
</gene>
<dbReference type="STRING" id="1423810.FD19_GL001577"/>
<dbReference type="InterPro" id="IPR037481">
    <property type="entry name" value="LacX"/>
</dbReference>
<dbReference type="PATRIC" id="fig|1423810.4.peg.1623"/>
<dbReference type="PANTHER" id="PTHR11122:SF13">
    <property type="entry name" value="GLUCOSE-6-PHOSPHATE 1-EPIMERASE"/>
    <property type="match status" value="1"/>
</dbReference>
<dbReference type="RefSeq" id="WP_056969522.1">
    <property type="nucleotide sequence ID" value="NZ_AYZK01000004.1"/>
</dbReference>
<dbReference type="InterPro" id="IPR008183">
    <property type="entry name" value="Aldose_1/G6P_1-epimerase"/>
</dbReference>
<dbReference type="GO" id="GO:0005975">
    <property type="term" value="P:carbohydrate metabolic process"/>
    <property type="evidence" value="ECO:0007669"/>
    <property type="project" value="InterPro"/>
</dbReference>
<sequence>MITLTNTQFTATVNPFGAELTTLTRRQDGREYIWSDTTGKYWGRHAPILFPAIGRSNDDQYVVDGRTYPMHQHGFARDFEFTDVTQSRDDTVTLTLHDNAETRKLYPFAFALTVTYTLTVTGLAVHYTVANTSAQPLPFALGSHPGFALSQPLDQYVVTLTGAKLPLTKFGIGPVPFRNGKVEPLTAADGASLPLSHELLDDGLLIINAPDATSATLASKDGSYKVTLSLADFPYLTLWSPEHKHAPFVCVEPFHGLPDVSGQPTDWYQKPGNTTVAPGGQSDFGYTMTLE</sequence>
<dbReference type="SUPFAM" id="SSF74650">
    <property type="entry name" value="Galactose mutarotase-like"/>
    <property type="match status" value="1"/>
</dbReference>
<dbReference type="Pfam" id="PF01263">
    <property type="entry name" value="Aldose_epim"/>
    <property type="match status" value="1"/>
</dbReference>
<dbReference type="CDD" id="cd09024">
    <property type="entry name" value="Aldose_epim_lacX"/>
    <property type="match status" value="1"/>
</dbReference>